<reference evidence="1" key="1">
    <citation type="submission" date="2021-08" db="EMBL/GenBank/DDBJ databases">
        <title>The first chromosome-level gecko genome reveals the dynamic sex chromosomes of Neotropical dwarf geckos (Sphaerodactylidae: Sphaerodactylus).</title>
        <authorList>
            <person name="Pinto B.J."/>
            <person name="Keating S.E."/>
            <person name="Gamble T."/>
        </authorList>
    </citation>
    <scope>NUCLEOTIDE SEQUENCE</scope>
    <source>
        <strain evidence="1">TG3544</strain>
    </source>
</reference>
<comment type="caution">
    <text evidence="1">The sequence shown here is derived from an EMBL/GenBank/DDBJ whole genome shotgun (WGS) entry which is preliminary data.</text>
</comment>
<proteinExistence type="predicted"/>
<dbReference type="Proteomes" id="UP000827872">
    <property type="component" value="Linkage Group LG01"/>
</dbReference>
<sequence length="194" mass="22798">MTPRKHNNKSQLPNYGTQHNQVSTPDKTTMNEVLAKLDLITETIMETNDKVKRIEEDLTGIKQEVKKIGTLEQNIKQMMEDVKQMDKRLEVVEEKMAGFEMEKETVSGENLWLEMKLKERYLRFRKIPEQDNEETRSKIIEIIAEFMGENIEDIEQEIDEVFRANSKIAKEKNLPRDVVGMSLSQLDQKVKRQE</sequence>
<keyword evidence="2" id="KW-1185">Reference proteome</keyword>
<organism evidence="1 2">
    <name type="scientific">Sphaerodactylus townsendi</name>
    <dbReference type="NCBI Taxonomy" id="933632"/>
    <lineage>
        <taxon>Eukaryota</taxon>
        <taxon>Metazoa</taxon>
        <taxon>Chordata</taxon>
        <taxon>Craniata</taxon>
        <taxon>Vertebrata</taxon>
        <taxon>Euteleostomi</taxon>
        <taxon>Lepidosauria</taxon>
        <taxon>Squamata</taxon>
        <taxon>Bifurcata</taxon>
        <taxon>Gekkota</taxon>
        <taxon>Sphaerodactylidae</taxon>
        <taxon>Sphaerodactylus</taxon>
    </lineage>
</organism>
<gene>
    <name evidence="1" type="ORF">K3G42_016251</name>
</gene>
<dbReference type="EMBL" id="CM037614">
    <property type="protein sequence ID" value="KAH8016300.1"/>
    <property type="molecule type" value="Genomic_DNA"/>
</dbReference>
<evidence type="ECO:0000313" key="2">
    <source>
        <dbReference type="Proteomes" id="UP000827872"/>
    </source>
</evidence>
<protein>
    <submittedName>
        <fullName evidence="1">Uncharacterized protein</fullName>
    </submittedName>
</protein>
<evidence type="ECO:0000313" key="1">
    <source>
        <dbReference type="EMBL" id="KAH8016300.1"/>
    </source>
</evidence>
<accession>A0ACB8G9Z0</accession>
<name>A0ACB8G9Z0_9SAUR</name>